<feature type="chain" id="PRO_5012847977" evidence="1">
    <location>
        <begin position="26"/>
        <end position="235"/>
    </location>
</feature>
<sequence length="235" mass="25707">MKKRLLCLSVLLGGMILSSVSTVSASEMQYDSSSEAQYDLFTGYSEDEKVLELPNGGYLIGEAELVDATSFNELTQDYDIVYESYNSKTDPNAITVAEAKEDILEEIANNENAVEPRHGGSNIPDITKNTIILKNNGSYSSTNFYGSGWQFSRYAFLSESSTGDYLLWSAIIDSGVVGSANQAIETKQASNQGIIQAQGTAVYPGAPQYVTRGRNPMIFYSYNPAANSQFKVENR</sequence>
<feature type="signal peptide" evidence="1">
    <location>
        <begin position="1"/>
        <end position="25"/>
    </location>
</feature>
<dbReference type="RefSeq" id="WP_087158694.1">
    <property type="nucleotide sequence ID" value="NZ_NFKM01000011.1"/>
</dbReference>
<reference evidence="3" key="1">
    <citation type="submission" date="2017-04" db="EMBL/GenBank/DDBJ databases">
        <title>Function of individual gut microbiota members based on whole genome sequencing of pure cultures obtained from chicken caecum.</title>
        <authorList>
            <person name="Medvecky M."/>
            <person name="Cejkova D."/>
            <person name="Polansky O."/>
            <person name="Karasova D."/>
            <person name="Kubasova T."/>
            <person name="Cizek A."/>
            <person name="Rychlik I."/>
        </authorList>
    </citation>
    <scope>NUCLEOTIDE SEQUENCE [LARGE SCALE GENOMIC DNA]</scope>
    <source>
        <strain evidence="3">An178</strain>
    </source>
</reference>
<proteinExistence type="predicted"/>
<accession>A0A1Y4LTQ8</accession>
<keyword evidence="1" id="KW-0732">Signal</keyword>
<name>A0A1Y4LTQ8_9FIRM</name>
<gene>
    <name evidence="2" type="ORF">B5F14_06290</name>
</gene>
<dbReference type="AlphaFoldDB" id="A0A1Y4LTQ8"/>
<keyword evidence="3" id="KW-1185">Reference proteome</keyword>
<organism evidence="2 3">
    <name type="scientific">Faecalitalea cylindroides</name>
    <dbReference type="NCBI Taxonomy" id="39483"/>
    <lineage>
        <taxon>Bacteria</taxon>
        <taxon>Bacillati</taxon>
        <taxon>Bacillota</taxon>
        <taxon>Erysipelotrichia</taxon>
        <taxon>Erysipelotrichales</taxon>
        <taxon>Erysipelotrichaceae</taxon>
        <taxon>Faecalitalea</taxon>
    </lineage>
</organism>
<dbReference type="Proteomes" id="UP000195447">
    <property type="component" value="Unassembled WGS sequence"/>
</dbReference>
<evidence type="ECO:0000313" key="2">
    <source>
        <dbReference type="EMBL" id="OUP60024.1"/>
    </source>
</evidence>
<evidence type="ECO:0000313" key="3">
    <source>
        <dbReference type="Proteomes" id="UP000195447"/>
    </source>
</evidence>
<comment type="caution">
    <text evidence="2">The sequence shown here is derived from an EMBL/GenBank/DDBJ whole genome shotgun (WGS) entry which is preliminary data.</text>
</comment>
<dbReference type="EMBL" id="NFKM01000011">
    <property type="protein sequence ID" value="OUP60024.1"/>
    <property type="molecule type" value="Genomic_DNA"/>
</dbReference>
<evidence type="ECO:0000256" key="1">
    <source>
        <dbReference type="SAM" id="SignalP"/>
    </source>
</evidence>
<protein>
    <submittedName>
        <fullName evidence="2">Uncharacterized protein</fullName>
    </submittedName>
</protein>